<keyword evidence="2" id="KW-1185">Reference proteome</keyword>
<name>B8IG18_METNO</name>
<dbReference type="eggNOG" id="COG1216">
    <property type="taxonomic scope" value="Bacteria"/>
</dbReference>
<dbReference type="EMBL" id="CP001349">
    <property type="protein sequence ID" value="ACL61495.1"/>
    <property type="molecule type" value="Genomic_DNA"/>
</dbReference>
<accession>B8IG18</accession>
<evidence type="ECO:0000313" key="1">
    <source>
        <dbReference type="EMBL" id="ACL61495.1"/>
    </source>
</evidence>
<dbReference type="AlphaFoldDB" id="B8IG18"/>
<dbReference type="KEGG" id="mno:Mnod_6737"/>
<organism evidence="1 2">
    <name type="scientific">Methylobacterium nodulans (strain LMG 21967 / CNCM I-2342 / ORS 2060)</name>
    <dbReference type="NCBI Taxonomy" id="460265"/>
    <lineage>
        <taxon>Bacteria</taxon>
        <taxon>Pseudomonadati</taxon>
        <taxon>Pseudomonadota</taxon>
        <taxon>Alphaproteobacteria</taxon>
        <taxon>Hyphomicrobiales</taxon>
        <taxon>Methylobacteriaceae</taxon>
        <taxon>Methylobacterium</taxon>
    </lineage>
</organism>
<dbReference type="Proteomes" id="UP000008207">
    <property type="component" value="Chromosome"/>
</dbReference>
<evidence type="ECO:0000313" key="2">
    <source>
        <dbReference type="Proteomes" id="UP000008207"/>
    </source>
</evidence>
<proteinExistence type="predicted"/>
<dbReference type="HOGENOM" id="CLU_2106085_0_0_5"/>
<sequence>MTSQTIDRKPKSRAGWAMGGFDPVYYLATYPDVAEHGCDPLEHYLKFGWKEGRDPSAQFSTSGYLSANPDVAEAGINPLVHYRLHGLAEGRSGWQKTVDPAGMATMARRAARKPD</sequence>
<dbReference type="STRING" id="460265.Mnod_6737"/>
<dbReference type="RefSeq" id="WP_015933064.1">
    <property type="nucleotide sequence ID" value="NC_011894.1"/>
</dbReference>
<protein>
    <submittedName>
        <fullName evidence="1">Uncharacterized protein</fullName>
    </submittedName>
</protein>
<reference evidence="1 2" key="1">
    <citation type="submission" date="2009-01" db="EMBL/GenBank/DDBJ databases">
        <title>Complete sequence of chromosome of Methylobacterium nodulans ORS 2060.</title>
        <authorList>
            <consortium name="US DOE Joint Genome Institute"/>
            <person name="Lucas S."/>
            <person name="Copeland A."/>
            <person name="Lapidus A."/>
            <person name="Glavina del Rio T."/>
            <person name="Dalin E."/>
            <person name="Tice H."/>
            <person name="Bruce D."/>
            <person name="Goodwin L."/>
            <person name="Pitluck S."/>
            <person name="Sims D."/>
            <person name="Brettin T."/>
            <person name="Detter J.C."/>
            <person name="Han C."/>
            <person name="Larimer F."/>
            <person name="Land M."/>
            <person name="Hauser L."/>
            <person name="Kyrpides N."/>
            <person name="Ivanova N."/>
            <person name="Marx C.J."/>
            <person name="Richardson P."/>
        </authorList>
    </citation>
    <scope>NUCLEOTIDE SEQUENCE [LARGE SCALE GENOMIC DNA]</scope>
    <source>
        <strain evidence="2">LMG 21967 / CNCM I-2342 / ORS 2060</strain>
    </source>
</reference>
<gene>
    <name evidence="1" type="ordered locus">Mnod_6737</name>
</gene>